<feature type="compositionally biased region" description="Basic and acidic residues" evidence="1">
    <location>
        <begin position="85"/>
        <end position="101"/>
    </location>
</feature>
<gene>
    <name evidence="2" type="ORF">THAOC_22532</name>
</gene>
<feature type="compositionally biased region" description="Basic and acidic residues" evidence="1">
    <location>
        <begin position="115"/>
        <end position="136"/>
    </location>
</feature>
<organism evidence="2 3">
    <name type="scientific">Thalassiosira oceanica</name>
    <name type="common">Marine diatom</name>
    <dbReference type="NCBI Taxonomy" id="159749"/>
    <lineage>
        <taxon>Eukaryota</taxon>
        <taxon>Sar</taxon>
        <taxon>Stramenopiles</taxon>
        <taxon>Ochrophyta</taxon>
        <taxon>Bacillariophyta</taxon>
        <taxon>Coscinodiscophyceae</taxon>
        <taxon>Thalassiosirophycidae</taxon>
        <taxon>Thalassiosirales</taxon>
        <taxon>Thalassiosiraceae</taxon>
        <taxon>Thalassiosira</taxon>
    </lineage>
</organism>
<evidence type="ECO:0000256" key="1">
    <source>
        <dbReference type="SAM" id="MobiDB-lite"/>
    </source>
</evidence>
<dbReference type="Proteomes" id="UP000266841">
    <property type="component" value="Unassembled WGS sequence"/>
</dbReference>
<evidence type="ECO:0000313" key="2">
    <source>
        <dbReference type="EMBL" id="EJK57424.1"/>
    </source>
</evidence>
<protein>
    <submittedName>
        <fullName evidence="2">Uncharacterized protein</fullName>
    </submittedName>
</protein>
<dbReference type="EMBL" id="AGNL01028270">
    <property type="protein sequence ID" value="EJK57424.1"/>
    <property type="molecule type" value="Genomic_DNA"/>
</dbReference>
<feature type="non-terminal residue" evidence="2">
    <location>
        <position position="136"/>
    </location>
</feature>
<feature type="region of interest" description="Disordered" evidence="1">
    <location>
        <begin position="1"/>
        <end position="136"/>
    </location>
</feature>
<reference evidence="2 3" key="1">
    <citation type="journal article" date="2012" name="Genome Biol.">
        <title>Genome and low-iron response of an oceanic diatom adapted to chronic iron limitation.</title>
        <authorList>
            <person name="Lommer M."/>
            <person name="Specht M."/>
            <person name="Roy A.S."/>
            <person name="Kraemer L."/>
            <person name="Andreson R."/>
            <person name="Gutowska M.A."/>
            <person name="Wolf J."/>
            <person name="Bergner S.V."/>
            <person name="Schilhabel M.B."/>
            <person name="Klostermeier U.C."/>
            <person name="Beiko R.G."/>
            <person name="Rosenstiel P."/>
            <person name="Hippler M."/>
            <person name="Laroche J."/>
        </authorList>
    </citation>
    <scope>NUCLEOTIDE SEQUENCE [LARGE SCALE GENOMIC DNA]</scope>
    <source>
        <strain evidence="2 3">CCMP1005</strain>
    </source>
</reference>
<proteinExistence type="predicted"/>
<feature type="compositionally biased region" description="Low complexity" evidence="1">
    <location>
        <begin position="14"/>
        <end position="24"/>
    </location>
</feature>
<keyword evidence="3" id="KW-1185">Reference proteome</keyword>
<name>K0RY60_THAOC</name>
<evidence type="ECO:0000313" key="3">
    <source>
        <dbReference type="Proteomes" id="UP000266841"/>
    </source>
</evidence>
<dbReference type="AlphaFoldDB" id="K0RY60"/>
<sequence length="136" mass="14485">MQHPPAGVSVHAATSTSSTTNNTSRPHTRKRPQTSPQLAREERGTKTSSSGGAGLGTNRRRGQRESHGKFTCYGVAAAAPPCRQRMSERMEPVDRPGKEPVEAPAQNDGASVGGADDRPAAEAARYLDRLLNEGHE</sequence>
<comment type="caution">
    <text evidence="2">The sequence shown here is derived from an EMBL/GenBank/DDBJ whole genome shotgun (WGS) entry which is preliminary data.</text>
</comment>
<accession>K0RY60</accession>